<keyword evidence="3" id="KW-1185">Reference proteome</keyword>
<dbReference type="Proteomes" id="UP001141629">
    <property type="component" value="Unassembled WGS sequence"/>
</dbReference>
<feature type="compositionally biased region" description="Pro residues" evidence="1">
    <location>
        <begin position="184"/>
        <end position="205"/>
    </location>
</feature>
<dbReference type="RefSeq" id="WP_263994406.1">
    <property type="nucleotide sequence ID" value="NZ_JACKVK010000002.1"/>
</dbReference>
<evidence type="ECO:0000313" key="2">
    <source>
        <dbReference type="EMBL" id="MCV7419621.1"/>
    </source>
</evidence>
<reference evidence="2" key="1">
    <citation type="submission" date="2020-07" db="EMBL/GenBank/DDBJ databases">
        <authorList>
            <person name="Pettersson B.M.F."/>
            <person name="Behra P.R.K."/>
            <person name="Ramesh M."/>
            <person name="Das S."/>
            <person name="Dasgupta S."/>
            <person name="Kirsebom L.A."/>
        </authorList>
    </citation>
    <scope>NUCLEOTIDE SEQUENCE</scope>
    <source>
        <strain evidence="2">DSM 44838</strain>
    </source>
</reference>
<protein>
    <submittedName>
        <fullName evidence="2">Uncharacterized protein</fullName>
    </submittedName>
</protein>
<proteinExistence type="predicted"/>
<sequence length="244" mass="25264">MTPRSLWRRFSPRTRLLVASAPISLVVIVVVVKLWSVVLAGGSAPTDFAARDADALRRDVSTLSVLDVVEPARTRFAAGTLAVLEDRLTDADAQFSGALSNTEEADSCPVRVNLELVRETLGDRAASTFDASAARWYRSALSVVEAAPPGCFTGSADADPDRRAVLEATVARLGAKLAAVAAAAPPPPPPPPPPPAAPPPPPPAGAPGSAPSEREPLRLNPGVGDPLDRLEQILRDAAAAQNGG</sequence>
<evidence type="ECO:0000256" key="1">
    <source>
        <dbReference type="SAM" id="MobiDB-lite"/>
    </source>
</evidence>
<gene>
    <name evidence="2" type="ORF">H7K45_03625</name>
</gene>
<reference evidence="2" key="2">
    <citation type="journal article" date="2022" name="BMC Genomics">
        <title>Comparative genome analysis of mycobacteria focusing on tRNA and non-coding RNA.</title>
        <authorList>
            <person name="Behra P.R.K."/>
            <person name="Pettersson B.M.F."/>
            <person name="Ramesh M."/>
            <person name="Das S."/>
            <person name="Dasgupta S."/>
            <person name="Kirsebom L.A."/>
        </authorList>
    </citation>
    <scope>NUCLEOTIDE SEQUENCE</scope>
    <source>
        <strain evidence="2">DSM 44838</strain>
    </source>
</reference>
<feature type="region of interest" description="Disordered" evidence="1">
    <location>
        <begin position="181"/>
        <end position="227"/>
    </location>
</feature>
<dbReference type="AlphaFoldDB" id="A0A9X2YXX9"/>
<comment type="caution">
    <text evidence="2">The sequence shown here is derived from an EMBL/GenBank/DDBJ whole genome shotgun (WGS) entry which is preliminary data.</text>
</comment>
<accession>A0A9X2YXX9</accession>
<dbReference type="EMBL" id="JACKVK010000002">
    <property type="protein sequence ID" value="MCV7419621.1"/>
    <property type="molecule type" value="Genomic_DNA"/>
</dbReference>
<name>A0A9X2YXX9_9MYCO</name>
<evidence type="ECO:0000313" key="3">
    <source>
        <dbReference type="Proteomes" id="UP001141629"/>
    </source>
</evidence>
<organism evidence="2 3">
    <name type="scientific">Mycobacterium yunnanensis</name>
    <dbReference type="NCBI Taxonomy" id="368477"/>
    <lineage>
        <taxon>Bacteria</taxon>
        <taxon>Bacillati</taxon>
        <taxon>Actinomycetota</taxon>
        <taxon>Actinomycetes</taxon>
        <taxon>Mycobacteriales</taxon>
        <taxon>Mycobacteriaceae</taxon>
        <taxon>Mycobacterium</taxon>
    </lineage>
</organism>